<protein>
    <recommendedName>
        <fullName evidence="3">DZIP3-like HEPN domain-containing protein</fullName>
    </recommendedName>
</protein>
<dbReference type="Proteomes" id="UP001203945">
    <property type="component" value="Unassembled WGS sequence"/>
</dbReference>
<evidence type="ECO:0008006" key="3">
    <source>
        <dbReference type="Google" id="ProtNLM"/>
    </source>
</evidence>
<name>A0ABT1MP81_9RHOB</name>
<evidence type="ECO:0000313" key="2">
    <source>
        <dbReference type="Proteomes" id="UP001203945"/>
    </source>
</evidence>
<evidence type="ECO:0000313" key="1">
    <source>
        <dbReference type="EMBL" id="MCQ0970108.1"/>
    </source>
</evidence>
<dbReference type="RefSeq" id="WP_255329101.1">
    <property type="nucleotide sequence ID" value="NZ_JAKZEU010000002.1"/>
</dbReference>
<keyword evidence="2" id="KW-1185">Reference proteome</keyword>
<gene>
    <name evidence="1" type="ORF">MLD63_06670</name>
</gene>
<proteinExistence type="predicted"/>
<accession>A0ABT1MP81</accession>
<comment type="caution">
    <text evidence="1">The sequence shown here is derived from an EMBL/GenBank/DDBJ whole genome shotgun (WGS) entry which is preliminary data.</text>
</comment>
<reference evidence="1 2" key="1">
    <citation type="submission" date="2022-03" db="EMBL/GenBank/DDBJ databases">
        <authorList>
            <person name="He Y."/>
        </authorList>
    </citation>
    <scope>NUCLEOTIDE SEQUENCE [LARGE SCALE GENOMIC DNA]</scope>
    <source>
        <strain evidence="1 2">TK19116</strain>
    </source>
</reference>
<sequence length="221" mass="25118">MHESLKGISTRILGLATDALKRANTDAVYFDPGMEHRQSLAPLAAAHTGELVLKALIAKEHPLLLFKNIGEKTTDDEIDLDWLLKNGRTHDFSRLPSVLWATSGIKVPNIESYRRIAALRNQIQHFVDDRDCDVQYACLDFIYSNIDPLLSKHFGIAACKFHEDQFDDYVIGCLLAHQIRFTVPTDTMLTEIDSNIYLQDCSQDYRIWACTELKLDLPPNN</sequence>
<organism evidence="1 2">
    <name type="scientific">Paracoccus albicereus</name>
    <dbReference type="NCBI Taxonomy" id="2922394"/>
    <lineage>
        <taxon>Bacteria</taxon>
        <taxon>Pseudomonadati</taxon>
        <taxon>Pseudomonadota</taxon>
        <taxon>Alphaproteobacteria</taxon>
        <taxon>Rhodobacterales</taxon>
        <taxon>Paracoccaceae</taxon>
        <taxon>Paracoccus</taxon>
    </lineage>
</organism>
<dbReference type="EMBL" id="JAKZEU010000002">
    <property type="protein sequence ID" value="MCQ0970108.1"/>
    <property type="molecule type" value="Genomic_DNA"/>
</dbReference>